<gene>
    <name evidence="1" type="ORF">ACH3VR_21455</name>
</gene>
<organism evidence="1 2">
    <name type="scientific">Microbacterium alkaliflavum</name>
    <dbReference type="NCBI Taxonomy" id="3248839"/>
    <lineage>
        <taxon>Bacteria</taxon>
        <taxon>Bacillati</taxon>
        <taxon>Actinomycetota</taxon>
        <taxon>Actinomycetes</taxon>
        <taxon>Micrococcales</taxon>
        <taxon>Microbacteriaceae</taxon>
        <taxon>Microbacterium</taxon>
    </lineage>
</organism>
<sequence>MTDPRPADDYFSTPQMDALAERIGGVVVAWSRISWLLESLFAHLAGIEDDFVREVLVRKIRDGNLDQTCKDLAARLSTSDRDQVRHWLGSVGELRKERNRLLHSPMADFQTADDPEWRAGRLAVRLDRQAGTAVYGGEEMTAADLDTFRKRVATVHLAFFSLPSNARPF</sequence>
<reference evidence="1 2" key="1">
    <citation type="submission" date="2024-09" db="EMBL/GenBank/DDBJ databases">
        <authorList>
            <person name="Pan X."/>
        </authorList>
    </citation>
    <scope>NUCLEOTIDE SEQUENCE [LARGE SCALE GENOMIC DNA]</scope>
    <source>
        <strain evidence="1 2">B2969</strain>
    </source>
</reference>
<protein>
    <submittedName>
        <fullName evidence="1">Uncharacterized protein</fullName>
    </submittedName>
</protein>
<evidence type="ECO:0000313" key="2">
    <source>
        <dbReference type="Proteomes" id="UP001610861"/>
    </source>
</evidence>
<comment type="caution">
    <text evidence="1">The sequence shown here is derived from an EMBL/GenBank/DDBJ whole genome shotgun (WGS) entry which is preliminary data.</text>
</comment>
<dbReference type="Proteomes" id="UP001610861">
    <property type="component" value="Unassembled WGS sequence"/>
</dbReference>
<dbReference type="RefSeq" id="WP_397558374.1">
    <property type="nucleotide sequence ID" value="NZ_JBIQWL010000014.1"/>
</dbReference>
<proteinExistence type="predicted"/>
<evidence type="ECO:0000313" key="1">
    <source>
        <dbReference type="EMBL" id="MFH8252947.1"/>
    </source>
</evidence>
<dbReference type="EMBL" id="JBIQWL010000014">
    <property type="protein sequence ID" value="MFH8252947.1"/>
    <property type="molecule type" value="Genomic_DNA"/>
</dbReference>
<name>A0ABW7QER7_9MICO</name>
<keyword evidence="2" id="KW-1185">Reference proteome</keyword>
<accession>A0ABW7QER7</accession>